<dbReference type="OrthoDB" id="10822at2"/>
<feature type="domain" description="HD-GYP" evidence="2">
    <location>
        <begin position="216"/>
        <end position="400"/>
    </location>
</feature>
<comment type="caution">
    <text evidence="3">The sequence shown here is derived from an EMBL/GenBank/DDBJ whole genome shotgun (WGS) entry which is preliminary data.</text>
</comment>
<dbReference type="Gene3D" id="1.10.3210.10">
    <property type="entry name" value="Hypothetical protein af1432"/>
    <property type="match status" value="2"/>
</dbReference>
<dbReference type="AlphaFoldDB" id="A0A151B240"/>
<reference evidence="3 4" key="1">
    <citation type="submission" date="2016-02" db="EMBL/GenBank/DDBJ databases">
        <title>Genome sequence of Moorella mulderi DSM 14980.</title>
        <authorList>
            <person name="Poehlein A."/>
            <person name="Daniel R."/>
        </authorList>
    </citation>
    <scope>NUCLEOTIDE SEQUENCE [LARGE SCALE GENOMIC DNA]</scope>
    <source>
        <strain evidence="3 4">DSM 14980</strain>
    </source>
</reference>
<evidence type="ECO:0000259" key="1">
    <source>
        <dbReference type="PROSITE" id="PS51831"/>
    </source>
</evidence>
<sequence length="400" mass="43383">MSCPADRSFCELVVALSTILDVEEETKLYHAWRVALVAQELAQKVLPGQATQVFYAGLLHDIGAMGLDDHLVHLTLKAGARQNPEIRGHPARGATMVTAIPGLGEEVAAMIRDHHERWDGSGYPQGLKGGAIVPGALLLGVADEFDLTLRAYPGSDWSTVKKAMAWTVQEAFPPELLTVLDSLMAGSLFAEVATNAALELKMFRVILDLPPVNFQVAEPMKITINLFAQIIDAKHAYTAGHSRRVASYAMRLARCLGFSEEAIQRLEIAGLLHDFGKIAVPRAILDKPGRLDARELKVVRQHPVRTIDLLTSVTSLKDIAHDAGLHHERYDGQGYPYGLHDGEIPLGARIIAVADAFDAMTSLRPYQPTRTPEEAVAILSRGSGSQFDPAVVAVASCLLT</sequence>
<feature type="domain" description="HD-GYP" evidence="2">
    <location>
        <begin position="5"/>
        <end position="199"/>
    </location>
</feature>
<keyword evidence="4" id="KW-1185">Reference proteome</keyword>
<dbReference type="PROSITE" id="PS51831">
    <property type="entry name" value="HD"/>
    <property type="match status" value="1"/>
</dbReference>
<dbReference type="InterPro" id="IPR037522">
    <property type="entry name" value="HD_GYP_dom"/>
</dbReference>
<evidence type="ECO:0000313" key="4">
    <source>
        <dbReference type="Proteomes" id="UP000075670"/>
    </source>
</evidence>
<dbReference type="GO" id="GO:0071111">
    <property type="term" value="F:cyclic-guanylate-specific phosphodiesterase activity"/>
    <property type="evidence" value="ECO:0007669"/>
    <property type="project" value="UniProtKB-EC"/>
</dbReference>
<dbReference type="InterPro" id="IPR003607">
    <property type="entry name" value="HD/PDEase_dom"/>
</dbReference>
<dbReference type="PATRIC" id="fig|1122241.3.peg.463"/>
<dbReference type="CDD" id="cd00077">
    <property type="entry name" value="HDc"/>
    <property type="match status" value="2"/>
</dbReference>
<keyword evidence="3" id="KW-0378">Hydrolase</keyword>
<name>A0A151B240_9FIRM</name>
<dbReference type="RefSeq" id="WP_062280884.1">
    <property type="nucleotide sequence ID" value="NZ_LTBC01000001.1"/>
</dbReference>
<evidence type="ECO:0000259" key="2">
    <source>
        <dbReference type="PROSITE" id="PS51832"/>
    </source>
</evidence>
<feature type="domain" description="HD" evidence="1">
    <location>
        <begin position="238"/>
        <end position="360"/>
    </location>
</feature>
<dbReference type="Pfam" id="PF13487">
    <property type="entry name" value="HD_5"/>
    <property type="match status" value="2"/>
</dbReference>
<dbReference type="SUPFAM" id="SSF109604">
    <property type="entry name" value="HD-domain/PDEase-like"/>
    <property type="match status" value="2"/>
</dbReference>
<organism evidence="3 4">
    <name type="scientific">Moorella mulderi DSM 14980</name>
    <dbReference type="NCBI Taxonomy" id="1122241"/>
    <lineage>
        <taxon>Bacteria</taxon>
        <taxon>Bacillati</taxon>
        <taxon>Bacillota</taxon>
        <taxon>Clostridia</taxon>
        <taxon>Neomoorellales</taxon>
        <taxon>Neomoorellaceae</taxon>
        <taxon>Neomoorella</taxon>
    </lineage>
</organism>
<dbReference type="SMART" id="SM00471">
    <property type="entry name" value="HDc"/>
    <property type="match status" value="2"/>
</dbReference>
<dbReference type="PROSITE" id="PS51832">
    <property type="entry name" value="HD_GYP"/>
    <property type="match status" value="2"/>
</dbReference>
<proteinExistence type="predicted"/>
<dbReference type="InterPro" id="IPR006674">
    <property type="entry name" value="HD_domain"/>
</dbReference>
<dbReference type="EMBL" id="LTBC01000001">
    <property type="protein sequence ID" value="KYH33727.1"/>
    <property type="molecule type" value="Genomic_DNA"/>
</dbReference>
<dbReference type="Proteomes" id="UP000075670">
    <property type="component" value="Unassembled WGS sequence"/>
</dbReference>
<dbReference type="EC" id="3.1.4.52" evidence="3"/>
<accession>A0A151B240</accession>
<protein>
    <submittedName>
        <fullName evidence="3">Cyclic di-GMP phosphodiesterase response regulator RpfG</fullName>
        <ecNumber evidence="3">3.1.4.52</ecNumber>
    </submittedName>
</protein>
<evidence type="ECO:0000313" key="3">
    <source>
        <dbReference type="EMBL" id="KYH33727.1"/>
    </source>
</evidence>
<dbReference type="PANTHER" id="PTHR43155">
    <property type="entry name" value="CYCLIC DI-GMP PHOSPHODIESTERASE PA4108-RELATED"/>
    <property type="match status" value="1"/>
</dbReference>
<gene>
    <name evidence="3" type="primary">rpfG_2</name>
    <name evidence="3" type="ORF">MOMUL_04360</name>
</gene>